<organism evidence="1 2">
    <name type="scientific">Panicum virgatum</name>
    <name type="common">Blackwell switchgrass</name>
    <dbReference type="NCBI Taxonomy" id="38727"/>
    <lineage>
        <taxon>Eukaryota</taxon>
        <taxon>Viridiplantae</taxon>
        <taxon>Streptophyta</taxon>
        <taxon>Embryophyta</taxon>
        <taxon>Tracheophyta</taxon>
        <taxon>Spermatophyta</taxon>
        <taxon>Magnoliopsida</taxon>
        <taxon>Liliopsida</taxon>
        <taxon>Poales</taxon>
        <taxon>Poaceae</taxon>
        <taxon>PACMAD clade</taxon>
        <taxon>Panicoideae</taxon>
        <taxon>Panicodae</taxon>
        <taxon>Paniceae</taxon>
        <taxon>Panicinae</taxon>
        <taxon>Panicum</taxon>
        <taxon>Panicum sect. Hiantes</taxon>
    </lineage>
</organism>
<name>A0A8T0MNT7_PANVG</name>
<dbReference type="InterPro" id="IPR032710">
    <property type="entry name" value="NTF2-like_dom_sf"/>
</dbReference>
<gene>
    <name evidence="1" type="ORF">PVAP13_9NG577400</name>
</gene>
<dbReference type="Proteomes" id="UP000823388">
    <property type="component" value="Chromosome 9N"/>
</dbReference>
<accession>A0A8T0MNT7</accession>
<dbReference type="AlphaFoldDB" id="A0A8T0MNT7"/>
<proteinExistence type="predicted"/>
<dbReference type="EMBL" id="CM029054">
    <property type="protein sequence ID" value="KAG2538950.1"/>
    <property type="molecule type" value="Genomic_DNA"/>
</dbReference>
<dbReference type="SUPFAM" id="SSF54427">
    <property type="entry name" value="NTF2-like"/>
    <property type="match status" value="1"/>
</dbReference>
<evidence type="ECO:0000313" key="2">
    <source>
        <dbReference type="Proteomes" id="UP000823388"/>
    </source>
</evidence>
<reference evidence="1" key="1">
    <citation type="submission" date="2020-05" db="EMBL/GenBank/DDBJ databases">
        <title>WGS assembly of Panicum virgatum.</title>
        <authorList>
            <person name="Lovell J.T."/>
            <person name="Jenkins J."/>
            <person name="Shu S."/>
            <person name="Juenger T.E."/>
            <person name="Schmutz J."/>
        </authorList>
    </citation>
    <scope>NUCLEOTIDE SEQUENCE</scope>
    <source>
        <strain evidence="1">AP13</strain>
    </source>
</reference>
<sequence>MEHLRATNRVRICVFQILIDNKQHYKVFGKPVDLTSLIRIQVEDGKVVRHEDWWNKKSLKNRRTVGLPLAGSHAAHPRPHGIRQGPTNHHHPLLICLLLLLHQ</sequence>
<evidence type="ECO:0000313" key="1">
    <source>
        <dbReference type="EMBL" id="KAG2538950.1"/>
    </source>
</evidence>
<comment type="caution">
    <text evidence="1">The sequence shown here is derived from an EMBL/GenBank/DDBJ whole genome shotgun (WGS) entry which is preliminary data.</text>
</comment>
<protein>
    <submittedName>
        <fullName evidence="1">Uncharacterized protein</fullName>
    </submittedName>
</protein>
<dbReference type="PANTHER" id="PTHR34213">
    <property type="entry name" value="NUCLEAR TRANSPORT FACTOR 2 (NTF2) FAMILY PROTEIN"/>
    <property type="match status" value="1"/>
</dbReference>
<keyword evidence="2" id="KW-1185">Reference proteome</keyword>
<dbReference type="PANTHER" id="PTHR34213:SF2">
    <property type="entry name" value="NUCLEAR TRANSPORT FACTOR 2 (NTF2) FAMILY PROTEIN"/>
    <property type="match status" value="1"/>
</dbReference>